<dbReference type="STRING" id="33935.ADM90_19075"/>
<dbReference type="OrthoDB" id="3174733at2"/>
<dbReference type="Proteomes" id="UP000037977">
    <property type="component" value="Unassembled WGS sequence"/>
</dbReference>
<sequence length="64" mass="7572">MSKLFYTTHEVKEILGLGSLRTAQARVQALNEELKKQGYWTERGKIPIAFFHEKYPYIEKLNQE</sequence>
<organism evidence="1 2">
    <name type="scientific">Lysinibacillus macroides</name>
    <dbReference type="NCBI Taxonomy" id="33935"/>
    <lineage>
        <taxon>Bacteria</taxon>
        <taxon>Bacillati</taxon>
        <taxon>Bacillota</taxon>
        <taxon>Bacilli</taxon>
        <taxon>Bacillales</taxon>
        <taxon>Bacillaceae</taxon>
        <taxon>Lysinibacillus</taxon>
    </lineage>
</organism>
<accession>A0A0N0CV82</accession>
<protein>
    <submittedName>
        <fullName evidence="1">Uncharacterized protein</fullName>
    </submittedName>
</protein>
<reference evidence="1 2" key="1">
    <citation type="submission" date="2015-07" db="EMBL/GenBank/DDBJ databases">
        <title>Genome sequencing project for genomic taxonomy and phylogenomics of Bacillus-like bacteria.</title>
        <authorList>
            <person name="Liu B."/>
            <person name="Wang J."/>
            <person name="Zhu Y."/>
            <person name="Liu G."/>
            <person name="Chen Q."/>
            <person name="Chen Z."/>
            <person name="Che J."/>
            <person name="Ge C."/>
            <person name="Shi H."/>
            <person name="Pan Z."/>
            <person name="Liu X."/>
        </authorList>
    </citation>
    <scope>NUCLEOTIDE SEQUENCE [LARGE SCALE GENOMIC DNA]</scope>
    <source>
        <strain evidence="1 2">DSM 54</strain>
    </source>
</reference>
<keyword evidence="2" id="KW-1185">Reference proteome</keyword>
<name>A0A0N0CV82_9BACI</name>
<dbReference type="EMBL" id="LGCI01000010">
    <property type="protein sequence ID" value="KOY81247.1"/>
    <property type="molecule type" value="Genomic_DNA"/>
</dbReference>
<dbReference type="PATRIC" id="fig|33935.3.peg.2634"/>
<comment type="caution">
    <text evidence="1">The sequence shown here is derived from an EMBL/GenBank/DDBJ whole genome shotgun (WGS) entry which is preliminary data.</text>
</comment>
<evidence type="ECO:0000313" key="2">
    <source>
        <dbReference type="Proteomes" id="UP000037977"/>
    </source>
</evidence>
<dbReference type="AlphaFoldDB" id="A0A0N0CV82"/>
<proteinExistence type="predicted"/>
<dbReference type="RefSeq" id="WP_053996487.1">
    <property type="nucleotide sequence ID" value="NZ_CP065643.1"/>
</dbReference>
<gene>
    <name evidence="1" type="ORF">ADM90_19075</name>
</gene>
<evidence type="ECO:0000313" key="1">
    <source>
        <dbReference type="EMBL" id="KOY81247.1"/>
    </source>
</evidence>